<dbReference type="Gene3D" id="3.40.50.970">
    <property type="match status" value="1"/>
</dbReference>
<evidence type="ECO:0000256" key="3">
    <source>
        <dbReference type="ARBA" id="ARBA00022982"/>
    </source>
</evidence>
<evidence type="ECO:0000313" key="11">
    <source>
        <dbReference type="Proteomes" id="UP001162880"/>
    </source>
</evidence>
<keyword evidence="3" id="KW-0249">Electron transport</keyword>
<dbReference type="InterPro" id="IPR011766">
    <property type="entry name" value="TPP_enzyme_TPP-bd"/>
</dbReference>
<evidence type="ECO:0000313" key="10">
    <source>
        <dbReference type="EMBL" id="MCJ2180738.1"/>
    </source>
</evidence>
<dbReference type="Pfam" id="PF20169">
    <property type="entry name" value="DUF6537"/>
    <property type="match status" value="1"/>
</dbReference>
<feature type="domain" description="Pyruvate/ketoisovalerate oxidoreductase catalytic" evidence="7">
    <location>
        <begin position="724"/>
        <end position="911"/>
    </location>
</feature>
<evidence type="ECO:0000256" key="6">
    <source>
        <dbReference type="ARBA" id="ARBA00023014"/>
    </source>
</evidence>
<reference evidence="10" key="1">
    <citation type="submission" date="2022-03" db="EMBL/GenBank/DDBJ databases">
        <title>Identification of a novel bacterium isolated from mangrove sediments.</title>
        <authorList>
            <person name="Pan X."/>
        </authorList>
    </citation>
    <scope>NUCLEOTIDE SEQUENCE</scope>
    <source>
        <strain evidence="10">B2580</strain>
    </source>
</reference>
<dbReference type="InterPro" id="IPR002869">
    <property type="entry name" value="Pyrv_flavodox_OxRed_cen"/>
</dbReference>
<comment type="caution">
    <text evidence="10">The sequence shown here is derived from an EMBL/GenBank/DDBJ whole genome shotgun (WGS) entry which is preliminary data.</text>
</comment>
<protein>
    <submittedName>
        <fullName evidence="10">Indolepyruvate ferredoxin oxidoreductase family protein</fullName>
    </submittedName>
</protein>
<evidence type="ECO:0000256" key="5">
    <source>
        <dbReference type="ARBA" id="ARBA00023004"/>
    </source>
</evidence>
<dbReference type="InterPro" id="IPR029061">
    <property type="entry name" value="THDP-binding"/>
</dbReference>
<name>A0ABT0B7A7_9SPHN</name>
<keyword evidence="2" id="KW-0004">4Fe-4S</keyword>
<dbReference type="SUPFAM" id="SSF53323">
    <property type="entry name" value="Pyruvate-ferredoxin oxidoreductase, PFOR, domain III"/>
    <property type="match status" value="1"/>
</dbReference>
<dbReference type="InterPro" id="IPR002880">
    <property type="entry name" value="Pyrv_Fd/Flavodoxin_OxRdtase_N"/>
</dbReference>
<feature type="domain" description="DUF6537" evidence="9">
    <location>
        <begin position="937"/>
        <end position="1137"/>
    </location>
</feature>
<keyword evidence="6" id="KW-0411">Iron-sulfur</keyword>
<dbReference type="InterPro" id="IPR019752">
    <property type="entry name" value="Pyrv/ketoisovalerate_OxRed_cat"/>
</dbReference>
<evidence type="ECO:0000256" key="4">
    <source>
        <dbReference type="ARBA" id="ARBA00023002"/>
    </source>
</evidence>
<evidence type="ECO:0000259" key="7">
    <source>
        <dbReference type="Pfam" id="PF01558"/>
    </source>
</evidence>
<dbReference type="SUPFAM" id="SSF52518">
    <property type="entry name" value="Thiamin diphosphate-binding fold (THDP-binding)"/>
    <property type="match status" value="2"/>
</dbReference>
<dbReference type="Pfam" id="PF02775">
    <property type="entry name" value="TPP_enzyme_C"/>
    <property type="match status" value="1"/>
</dbReference>
<dbReference type="RefSeq" id="WP_243996187.1">
    <property type="nucleotide sequence ID" value="NZ_JALHLE010000042.1"/>
</dbReference>
<dbReference type="SUPFAM" id="SSF52922">
    <property type="entry name" value="TK C-terminal domain-like"/>
    <property type="match status" value="1"/>
</dbReference>
<dbReference type="Gene3D" id="3.40.920.10">
    <property type="entry name" value="Pyruvate-ferredoxin oxidoreductase, PFOR, domain III"/>
    <property type="match status" value="1"/>
</dbReference>
<organism evidence="10 11">
    <name type="scientific">Novosphingobium album</name>
    <name type="common">ex Hu et al. 2023</name>
    <dbReference type="NCBI Taxonomy" id="2930093"/>
    <lineage>
        <taxon>Bacteria</taxon>
        <taxon>Pseudomonadati</taxon>
        <taxon>Pseudomonadota</taxon>
        <taxon>Alphaproteobacteria</taxon>
        <taxon>Sphingomonadales</taxon>
        <taxon>Sphingomonadaceae</taxon>
        <taxon>Novosphingobium</taxon>
    </lineage>
</organism>
<dbReference type="NCBIfam" id="NF009589">
    <property type="entry name" value="PRK13030.1"/>
    <property type="match status" value="1"/>
</dbReference>
<dbReference type="InterPro" id="IPR051457">
    <property type="entry name" value="2-oxoacid:Fd_oxidoreductase"/>
</dbReference>
<evidence type="ECO:0000259" key="8">
    <source>
        <dbReference type="Pfam" id="PF02775"/>
    </source>
</evidence>
<keyword evidence="1" id="KW-0813">Transport</keyword>
<gene>
    <name evidence="10" type="ORF">MTR64_19380</name>
</gene>
<dbReference type="PANTHER" id="PTHR48084:SF3">
    <property type="entry name" value="SUBUNIT OF PYRUVATE:FLAVODOXIN OXIDOREDUCTASE"/>
    <property type="match status" value="1"/>
</dbReference>
<evidence type="ECO:0000256" key="2">
    <source>
        <dbReference type="ARBA" id="ARBA00022485"/>
    </source>
</evidence>
<dbReference type="NCBIfam" id="NF009588">
    <property type="entry name" value="PRK13029.1"/>
    <property type="match status" value="1"/>
</dbReference>
<feature type="domain" description="Thiamine pyrophosphate enzyme TPP-binding" evidence="8">
    <location>
        <begin position="452"/>
        <end position="536"/>
    </location>
</feature>
<keyword evidence="4" id="KW-0560">Oxidoreductase</keyword>
<dbReference type="Proteomes" id="UP001162880">
    <property type="component" value="Unassembled WGS sequence"/>
</dbReference>
<dbReference type="Pfam" id="PF01558">
    <property type="entry name" value="POR"/>
    <property type="match status" value="1"/>
</dbReference>
<dbReference type="CDD" id="cd07034">
    <property type="entry name" value="TPP_PYR_PFOR_IOR-alpha_like"/>
    <property type="match status" value="1"/>
</dbReference>
<keyword evidence="11" id="KW-1185">Reference proteome</keyword>
<dbReference type="PANTHER" id="PTHR48084">
    <property type="entry name" value="2-OXOGLUTARATE OXIDOREDUCTASE SUBUNIT KORB-RELATED"/>
    <property type="match status" value="1"/>
</dbReference>
<dbReference type="InterPro" id="IPR046667">
    <property type="entry name" value="DUF6537"/>
</dbReference>
<dbReference type="Gene3D" id="3.40.50.920">
    <property type="match status" value="1"/>
</dbReference>
<dbReference type="InterPro" id="IPR009014">
    <property type="entry name" value="Transketo_C/PFOR_II"/>
</dbReference>
<dbReference type="EMBL" id="JALHLE010000042">
    <property type="protein sequence ID" value="MCJ2180738.1"/>
    <property type="molecule type" value="Genomic_DNA"/>
</dbReference>
<keyword evidence="2" id="KW-0479">Metal-binding</keyword>
<keyword evidence="5" id="KW-0408">Iron</keyword>
<evidence type="ECO:0000259" key="9">
    <source>
        <dbReference type="Pfam" id="PF20169"/>
    </source>
</evidence>
<sequence length="1163" mass="125048">MTQASPVSLDDKWTVTRGRIMLNGTQALARVLLAQAWLDRRAELNTAGYITGYRGSPLGNVDSTLWSIGKRLDDAGIRFQPGVNEDLAATAVAGTQQIEQVPGARYDGVFSAWYGKGPGVDRAGDAFKHGHYAGTSARGGVVLFYGEDHAGKSSTVSYQSEQALAANLIPSFYPADAGEILHYGLLALALSRHSGLWTSVKCVNEVVEQTATVDIDLDGFSPRLPDIVNAPPEGLHAGSRPFNPLRAEQIVIEHRLPQVIPFVRANGLDRVIFRSDAPRLAIVSTGKSHGDVLQALDLLGIGKERARSLGISLYKVGCIWPLDGETLADFAEGHETLLIVEEKKSFIEAQIARTLVGRSGAPRLIGKTGEDGGTLLSSVLQLEPADIASVIAGRLERLGVIADGPAFANAPMGCLPMAAPQAQMPRRSPFFCSGCPHNRSTRVPEGSLSMTGIGCHTMVHFIRPKEAMLGLQMGAEGANWMGLAPFTDTPHIFQNMGDGTYYHSGLLAIRAAVASGVNITYKILYNDAVAMTGGQPVDGPLSVSEIAQQVRHEGVKRIVVLSDNPGHHRKDSNFPPDVTIAHREELDNIQRELRETSGCTVLIYEQTCAAEKRRRRKRGKFPNPAKRMFIAEDVCEGCGDCSVQSTCVSIVPKDTAFGRKRAIDQSSCNKDYSCNDGFCPSFITVHGAEPRKPRGVSLDDRLFAGLPQPAVASGACNIMVAGIGGTGVITVGALIGMAAHIEGRAASLYDMTGLAQKNGAVFSHIRIAETPADIHAQRLGRGEADLVLAFDLVAALQPESDTTMTRGRTRAIANEAVVPTASFQMDREAVPEPEVLLARLNERIGPDAMTVMDASNLALKLLGDTIGANLMVVGMAAQQGLLPVSTSALEQAIALNGVAVKFNTNAFRLGRLFAADPDAVRAMVPESGNQAPLPETVDELIAHRSAHLAAYQNEALAARYRKRTGEVRDIENGIIPGSEVLTRVFARNYAKLLAIKDEYEVARMLTDPALHARIGETFDNGARIAFNMAPPLLPGRMPNGRPRKREFPGWLAMPVLRLLKSLNGLRGSALDIFGHTAERRSERALLAHYEALTERVLARLTRANFADTVALLDEVAAVRGFGPVKEAALAAYHRKIEAAEHRLNAVRPASPADRMMPVTVETD</sequence>
<accession>A0ABT0B7A7</accession>
<evidence type="ECO:0000256" key="1">
    <source>
        <dbReference type="ARBA" id="ARBA00022448"/>
    </source>
</evidence>
<proteinExistence type="predicted"/>